<dbReference type="CDD" id="cd00009">
    <property type="entry name" value="AAA"/>
    <property type="match status" value="1"/>
</dbReference>
<keyword evidence="7" id="KW-1185">Reference proteome</keyword>
<organism evidence="6 7">
    <name type="scientific">Vibrio albus</name>
    <dbReference type="NCBI Taxonomy" id="2200953"/>
    <lineage>
        <taxon>Bacteria</taxon>
        <taxon>Pseudomonadati</taxon>
        <taxon>Pseudomonadota</taxon>
        <taxon>Gammaproteobacteria</taxon>
        <taxon>Vibrionales</taxon>
        <taxon>Vibrionaceae</taxon>
        <taxon>Vibrio</taxon>
    </lineage>
</organism>
<dbReference type="RefSeq" id="WP_109317899.1">
    <property type="nucleotide sequence ID" value="NZ_QFWT01000001.1"/>
</dbReference>
<proteinExistence type="predicted"/>
<name>A0A2U3BDC5_9VIBR</name>
<dbReference type="InterPro" id="IPR002078">
    <property type="entry name" value="Sigma_54_int"/>
</dbReference>
<evidence type="ECO:0000313" key="6">
    <source>
        <dbReference type="EMBL" id="PWI34744.1"/>
    </source>
</evidence>
<evidence type="ECO:0000256" key="1">
    <source>
        <dbReference type="ARBA" id="ARBA00022741"/>
    </source>
</evidence>
<dbReference type="InterPro" id="IPR027417">
    <property type="entry name" value="P-loop_NTPase"/>
</dbReference>
<dbReference type="OrthoDB" id="9804019at2"/>
<dbReference type="InterPro" id="IPR045343">
    <property type="entry name" value="VpsR"/>
</dbReference>
<dbReference type="SUPFAM" id="SSF46689">
    <property type="entry name" value="Homeodomain-like"/>
    <property type="match status" value="1"/>
</dbReference>
<dbReference type="InterPro" id="IPR058031">
    <property type="entry name" value="AAA_lid_NorR"/>
</dbReference>
<dbReference type="PANTHER" id="PTHR32071:SF120">
    <property type="entry name" value="TRANSCRIPTIONAL REGULATOR-RELATED"/>
    <property type="match status" value="1"/>
</dbReference>
<dbReference type="InterPro" id="IPR009057">
    <property type="entry name" value="Homeodomain-like_sf"/>
</dbReference>
<dbReference type="Proteomes" id="UP000245362">
    <property type="component" value="Unassembled WGS sequence"/>
</dbReference>
<dbReference type="SMART" id="SM00382">
    <property type="entry name" value="AAA"/>
    <property type="match status" value="1"/>
</dbReference>
<feature type="domain" description="Sigma-54 factor interaction" evidence="5">
    <location>
        <begin position="153"/>
        <end position="380"/>
    </location>
</feature>
<sequence>MTKMVRAHSKESRPVLLLNLTGDALDYEKRLANIGWECICVTSCDQAFRALTRQKISIAVALMTAEKQQPTYSALTRINALNENLVWIAVSLDNKFQECPFVKQNPSFFFDYYHLPINWSMLGHTLGHALGMAKLRHCAKKTPCQTIQKRDYFFGHSPAIKEMTSSLTKMAQVDATVLICGETGSGKGLCAHWLHEHSKRSQGPFISVNCAALPTNLLHAELFGYEKGAFTSAGKRHIGYIERADRGTLFLDEIGDLSMEAQINLLKFLDDHMIQRLGGESLVPVDCRVIFASHVNLEQAVDKGTFREDLYHRLNILRIQVPALKERREDIELLANHFLQQYTSQESPKSFSPSAIEAMLKYEWPGNVRSLKNRVQRGVVMSDGEIITEKDLGITLSQNAENSDVPQEHKSIGSDTLLNAMFRNNNNISAVARDLCISRTTLYKLIKKYNIKARLNL</sequence>
<dbReference type="Gene3D" id="1.10.10.60">
    <property type="entry name" value="Homeodomain-like"/>
    <property type="match status" value="1"/>
</dbReference>
<dbReference type="PROSITE" id="PS50045">
    <property type="entry name" value="SIGMA54_INTERACT_4"/>
    <property type="match status" value="1"/>
</dbReference>
<dbReference type="AlphaFoldDB" id="A0A2U3BDC5"/>
<evidence type="ECO:0000256" key="4">
    <source>
        <dbReference type="ARBA" id="ARBA00023163"/>
    </source>
</evidence>
<protein>
    <submittedName>
        <fullName evidence="6">Sigma-54-dependent Fis family transcriptional regulator</fullName>
    </submittedName>
</protein>
<keyword evidence="2" id="KW-0067">ATP-binding</keyword>
<dbReference type="Pfam" id="PF25601">
    <property type="entry name" value="AAA_lid_14"/>
    <property type="match status" value="1"/>
</dbReference>
<dbReference type="Pfam" id="PF20161">
    <property type="entry name" value="VpsR"/>
    <property type="match status" value="1"/>
</dbReference>
<evidence type="ECO:0000259" key="5">
    <source>
        <dbReference type="PROSITE" id="PS50045"/>
    </source>
</evidence>
<dbReference type="Gene3D" id="1.10.8.60">
    <property type="match status" value="1"/>
</dbReference>
<dbReference type="Gene3D" id="3.40.50.300">
    <property type="entry name" value="P-loop containing nucleotide triphosphate hydrolases"/>
    <property type="match status" value="1"/>
</dbReference>
<dbReference type="InterPro" id="IPR002197">
    <property type="entry name" value="HTH_Fis"/>
</dbReference>
<keyword evidence="3" id="KW-0805">Transcription regulation</keyword>
<dbReference type="FunFam" id="3.40.50.300:FF:000006">
    <property type="entry name" value="DNA-binding transcriptional regulator NtrC"/>
    <property type="match status" value="1"/>
</dbReference>
<evidence type="ECO:0000313" key="7">
    <source>
        <dbReference type="Proteomes" id="UP000245362"/>
    </source>
</evidence>
<dbReference type="EMBL" id="QFWT01000001">
    <property type="protein sequence ID" value="PWI34744.1"/>
    <property type="molecule type" value="Genomic_DNA"/>
</dbReference>
<evidence type="ECO:0000256" key="3">
    <source>
        <dbReference type="ARBA" id="ARBA00023015"/>
    </source>
</evidence>
<comment type="caution">
    <text evidence="6">The sequence shown here is derived from an EMBL/GenBank/DDBJ whole genome shotgun (WGS) entry which is preliminary data.</text>
</comment>
<gene>
    <name evidence="6" type="ORF">DI392_00210</name>
</gene>
<dbReference type="PANTHER" id="PTHR32071">
    <property type="entry name" value="TRANSCRIPTIONAL REGULATORY PROTEIN"/>
    <property type="match status" value="1"/>
</dbReference>
<dbReference type="Pfam" id="PF00158">
    <property type="entry name" value="Sigma54_activat"/>
    <property type="match status" value="1"/>
</dbReference>
<dbReference type="SUPFAM" id="SSF52540">
    <property type="entry name" value="P-loop containing nucleoside triphosphate hydrolases"/>
    <property type="match status" value="1"/>
</dbReference>
<keyword evidence="4" id="KW-0804">Transcription</keyword>
<keyword evidence="1" id="KW-0547">Nucleotide-binding</keyword>
<accession>A0A2U3BDC5</accession>
<evidence type="ECO:0000256" key="2">
    <source>
        <dbReference type="ARBA" id="ARBA00022840"/>
    </source>
</evidence>
<dbReference type="GO" id="GO:0043565">
    <property type="term" value="F:sequence-specific DNA binding"/>
    <property type="evidence" value="ECO:0007669"/>
    <property type="project" value="InterPro"/>
</dbReference>
<dbReference type="InterPro" id="IPR003593">
    <property type="entry name" value="AAA+_ATPase"/>
</dbReference>
<reference evidence="6 7" key="1">
    <citation type="submission" date="2018-05" db="EMBL/GenBank/DDBJ databases">
        <title>Vibrio limimaris sp. nov., isolated from marine sediment.</title>
        <authorList>
            <person name="Li C.-M."/>
        </authorList>
    </citation>
    <scope>NUCLEOTIDE SEQUENCE [LARGE SCALE GENOMIC DNA]</scope>
    <source>
        <strain evidence="6 7">E4404</strain>
    </source>
</reference>
<dbReference type="Pfam" id="PF02954">
    <property type="entry name" value="HTH_8"/>
    <property type="match status" value="1"/>
</dbReference>
<dbReference type="GO" id="GO:0006355">
    <property type="term" value="P:regulation of DNA-templated transcription"/>
    <property type="evidence" value="ECO:0007669"/>
    <property type="project" value="InterPro"/>
</dbReference>
<dbReference type="GO" id="GO:0005524">
    <property type="term" value="F:ATP binding"/>
    <property type="evidence" value="ECO:0007669"/>
    <property type="project" value="UniProtKB-KW"/>
</dbReference>